<dbReference type="AlphaFoldDB" id="A0AAD9H865"/>
<protein>
    <submittedName>
        <fullName evidence="2">Uncharacterized protein</fullName>
    </submittedName>
</protein>
<evidence type="ECO:0000256" key="1">
    <source>
        <dbReference type="SAM" id="MobiDB-lite"/>
    </source>
</evidence>
<organism evidence="2 3">
    <name type="scientific">Colletotrichum zoysiae</name>
    <dbReference type="NCBI Taxonomy" id="1216348"/>
    <lineage>
        <taxon>Eukaryota</taxon>
        <taxon>Fungi</taxon>
        <taxon>Dikarya</taxon>
        <taxon>Ascomycota</taxon>
        <taxon>Pezizomycotina</taxon>
        <taxon>Sordariomycetes</taxon>
        <taxon>Hypocreomycetidae</taxon>
        <taxon>Glomerellales</taxon>
        <taxon>Glomerellaceae</taxon>
        <taxon>Colletotrichum</taxon>
        <taxon>Colletotrichum graminicola species complex</taxon>
    </lineage>
</organism>
<comment type="caution">
    <text evidence="2">The sequence shown here is derived from an EMBL/GenBank/DDBJ whole genome shotgun (WGS) entry which is preliminary data.</text>
</comment>
<accession>A0AAD9H865</accession>
<evidence type="ECO:0000313" key="3">
    <source>
        <dbReference type="Proteomes" id="UP001232148"/>
    </source>
</evidence>
<keyword evidence="3" id="KW-1185">Reference proteome</keyword>
<sequence>MSEVDLQASQIAKDRKGGPDRPGWDASRLPLPTDPMTTRKKAEAEGPSNGEARRRRGAESCIVVAADCRGENLTEEARLGGRWCEPGASAACLSSSRISVNTRQLYMA</sequence>
<gene>
    <name evidence="2" type="ORF">LX32DRAFT_657043</name>
</gene>
<evidence type="ECO:0000313" key="2">
    <source>
        <dbReference type="EMBL" id="KAK2023334.1"/>
    </source>
</evidence>
<proteinExistence type="predicted"/>
<reference evidence="2" key="1">
    <citation type="submission" date="2021-06" db="EMBL/GenBank/DDBJ databases">
        <title>Comparative genomics, transcriptomics and evolutionary studies reveal genomic signatures of adaptation to plant cell wall in hemibiotrophic fungi.</title>
        <authorList>
            <consortium name="DOE Joint Genome Institute"/>
            <person name="Baroncelli R."/>
            <person name="Diaz J.F."/>
            <person name="Benocci T."/>
            <person name="Peng M."/>
            <person name="Battaglia E."/>
            <person name="Haridas S."/>
            <person name="Andreopoulos W."/>
            <person name="Labutti K."/>
            <person name="Pangilinan J."/>
            <person name="Floch G.L."/>
            <person name="Makela M.R."/>
            <person name="Henrissat B."/>
            <person name="Grigoriev I.V."/>
            <person name="Crouch J.A."/>
            <person name="De Vries R.P."/>
            <person name="Sukno S.A."/>
            <person name="Thon M.R."/>
        </authorList>
    </citation>
    <scope>NUCLEOTIDE SEQUENCE</scope>
    <source>
        <strain evidence="2">MAFF235873</strain>
    </source>
</reference>
<feature type="compositionally biased region" description="Basic and acidic residues" evidence="1">
    <location>
        <begin position="12"/>
        <end position="23"/>
    </location>
</feature>
<feature type="region of interest" description="Disordered" evidence="1">
    <location>
        <begin position="1"/>
        <end position="56"/>
    </location>
</feature>
<dbReference type="EMBL" id="MU843004">
    <property type="protein sequence ID" value="KAK2023334.1"/>
    <property type="molecule type" value="Genomic_DNA"/>
</dbReference>
<name>A0AAD9H865_9PEZI</name>
<dbReference type="Proteomes" id="UP001232148">
    <property type="component" value="Unassembled WGS sequence"/>
</dbReference>